<proteinExistence type="predicted"/>
<dbReference type="AlphaFoldDB" id="A0A8K1FP93"/>
<name>A0A8K1FP93_PYTOL</name>
<dbReference type="Proteomes" id="UP000794436">
    <property type="component" value="Unassembled WGS sequence"/>
</dbReference>
<dbReference type="SUPFAM" id="SSF52058">
    <property type="entry name" value="L domain-like"/>
    <property type="match status" value="1"/>
</dbReference>
<comment type="caution">
    <text evidence="1">The sequence shown here is derived from an EMBL/GenBank/DDBJ whole genome shotgun (WGS) entry which is preliminary data.</text>
</comment>
<dbReference type="InterPro" id="IPR032675">
    <property type="entry name" value="LRR_dom_sf"/>
</dbReference>
<protein>
    <submittedName>
        <fullName evidence="1">Uncharacterized protein</fullName>
    </submittedName>
</protein>
<dbReference type="Gene3D" id="3.80.10.10">
    <property type="entry name" value="Ribonuclease Inhibitor"/>
    <property type="match status" value="1"/>
</dbReference>
<gene>
    <name evidence="1" type="ORF">Poli38472_008040</name>
</gene>
<dbReference type="OrthoDB" id="96297at2759"/>
<organism evidence="1 2">
    <name type="scientific">Pythium oligandrum</name>
    <name type="common">Mycoparasitic fungus</name>
    <dbReference type="NCBI Taxonomy" id="41045"/>
    <lineage>
        <taxon>Eukaryota</taxon>
        <taxon>Sar</taxon>
        <taxon>Stramenopiles</taxon>
        <taxon>Oomycota</taxon>
        <taxon>Peronosporomycetes</taxon>
        <taxon>Pythiales</taxon>
        <taxon>Pythiaceae</taxon>
        <taxon>Pythium</taxon>
    </lineage>
</organism>
<evidence type="ECO:0000313" key="2">
    <source>
        <dbReference type="Proteomes" id="UP000794436"/>
    </source>
</evidence>
<keyword evidence="2" id="KW-1185">Reference proteome</keyword>
<reference evidence="1" key="1">
    <citation type="submission" date="2019-03" db="EMBL/GenBank/DDBJ databases">
        <title>Long read genome sequence of the mycoparasitic Pythium oligandrum ATCC 38472 isolated from sugarbeet rhizosphere.</title>
        <authorList>
            <person name="Gaulin E."/>
        </authorList>
    </citation>
    <scope>NUCLEOTIDE SEQUENCE</scope>
    <source>
        <strain evidence="1">ATCC 38472_TT</strain>
    </source>
</reference>
<evidence type="ECO:0000313" key="1">
    <source>
        <dbReference type="EMBL" id="TMW65398.1"/>
    </source>
</evidence>
<sequence>MLKVYNSTITQWDDTDGALTSEAHPLLRSLQFVLTNFTSSKLPMGLWSARFPQGVTVIEFCVTNLVELPPLVSLRWPHQIRLAWEGSPLASVPSVLYELNLTQLSLARNPLTSIPTRVLRVPTLVAFSVAHTAMIAFPSNVTLSPVLEQLSIVKSAVSEMPSWFYDDLMHRPVHYLSEGLTLFAGESPFCESIASQTIENGERIVCASVRDDVSYPLDQEDAQSRV</sequence>
<dbReference type="EMBL" id="SPLM01000037">
    <property type="protein sequence ID" value="TMW65398.1"/>
    <property type="molecule type" value="Genomic_DNA"/>
</dbReference>
<accession>A0A8K1FP93</accession>